<dbReference type="EMBL" id="BAABDQ010000045">
    <property type="protein sequence ID" value="GAA3609865.1"/>
    <property type="molecule type" value="Genomic_DNA"/>
</dbReference>
<evidence type="ECO:0000256" key="1">
    <source>
        <dbReference type="SAM" id="MobiDB-lite"/>
    </source>
</evidence>
<feature type="region of interest" description="Disordered" evidence="1">
    <location>
        <begin position="38"/>
        <end position="72"/>
    </location>
</feature>
<sequence>MRVVLFTVARGMLVGGVAAAIAAVAGCSAGVLAAGSAPSPSASGSAARPSAAEPAASASPEAGTGDGVRPVVTGTECESAPVRLGQGFPEVQGIGRDAEVWGLLFAKKPPLSRGKEIKIVWRMTGEGPLSVKATLPDGTAAKLAWGPEQHGGSSWQRPGEEWGTGFVFPKRGCWKVELTRTRGSGHVWLPVR</sequence>
<feature type="signal peptide" evidence="2">
    <location>
        <begin position="1"/>
        <end position="33"/>
    </location>
</feature>
<evidence type="ECO:0000313" key="4">
    <source>
        <dbReference type="Proteomes" id="UP001500630"/>
    </source>
</evidence>
<gene>
    <name evidence="3" type="ORF">GCM10022419_113630</name>
</gene>
<proteinExistence type="predicted"/>
<dbReference type="Proteomes" id="UP001500630">
    <property type="component" value="Unassembled WGS sequence"/>
</dbReference>
<feature type="compositionally biased region" description="Low complexity" evidence="1">
    <location>
        <begin position="38"/>
        <end position="63"/>
    </location>
</feature>
<keyword evidence="2" id="KW-0732">Signal</keyword>
<organism evidence="3 4">
    <name type="scientific">Nonomuraea rosea</name>
    <dbReference type="NCBI Taxonomy" id="638574"/>
    <lineage>
        <taxon>Bacteria</taxon>
        <taxon>Bacillati</taxon>
        <taxon>Actinomycetota</taxon>
        <taxon>Actinomycetes</taxon>
        <taxon>Streptosporangiales</taxon>
        <taxon>Streptosporangiaceae</taxon>
        <taxon>Nonomuraea</taxon>
    </lineage>
</organism>
<evidence type="ECO:0008006" key="5">
    <source>
        <dbReference type="Google" id="ProtNLM"/>
    </source>
</evidence>
<protein>
    <recommendedName>
        <fullName evidence="5">DUF4871 domain-containing protein</fullName>
    </recommendedName>
</protein>
<keyword evidence="4" id="KW-1185">Reference proteome</keyword>
<accession>A0ABP6ZJE0</accession>
<evidence type="ECO:0000256" key="2">
    <source>
        <dbReference type="SAM" id="SignalP"/>
    </source>
</evidence>
<dbReference type="PROSITE" id="PS51257">
    <property type="entry name" value="PROKAR_LIPOPROTEIN"/>
    <property type="match status" value="1"/>
</dbReference>
<comment type="caution">
    <text evidence="3">The sequence shown here is derived from an EMBL/GenBank/DDBJ whole genome shotgun (WGS) entry which is preliminary data.</text>
</comment>
<evidence type="ECO:0000313" key="3">
    <source>
        <dbReference type="EMBL" id="GAA3609865.1"/>
    </source>
</evidence>
<reference evidence="4" key="1">
    <citation type="journal article" date="2019" name="Int. J. Syst. Evol. Microbiol.">
        <title>The Global Catalogue of Microorganisms (GCM) 10K type strain sequencing project: providing services to taxonomists for standard genome sequencing and annotation.</title>
        <authorList>
            <consortium name="The Broad Institute Genomics Platform"/>
            <consortium name="The Broad Institute Genome Sequencing Center for Infectious Disease"/>
            <person name="Wu L."/>
            <person name="Ma J."/>
        </authorList>
    </citation>
    <scope>NUCLEOTIDE SEQUENCE [LARGE SCALE GENOMIC DNA]</scope>
    <source>
        <strain evidence="4">JCM 17326</strain>
    </source>
</reference>
<name>A0ABP6ZJE0_9ACTN</name>
<feature type="chain" id="PRO_5047279563" description="DUF4871 domain-containing protein" evidence="2">
    <location>
        <begin position="34"/>
        <end position="192"/>
    </location>
</feature>